<dbReference type="PANTHER" id="PTHR43169:SF2">
    <property type="entry name" value="NAD_GMP SYNTHASE DOMAIN-CONTAINING PROTEIN"/>
    <property type="match status" value="1"/>
</dbReference>
<dbReference type="SUPFAM" id="SSF52402">
    <property type="entry name" value="Adenine nucleotide alpha hydrolases-like"/>
    <property type="match status" value="1"/>
</dbReference>
<proteinExistence type="predicted"/>
<keyword evidence="1" id="KW-0378">Hydrolase</keyword>
<dbReference type="InterPro" id="IPR023198">
    <property type="entry name" value="PGP-like_dom2"/>
</dbReference>
<keyword evidence="2" id="KW-1185">Reference proteome</keyword>
<dbReference type="CDD" id="cd01990">
    <property type="entry name" value="LarE-like"/>
    <property type="match status" value="1"/>
</dbReference>
<name>A0ABR5F043_9ACTN</name>
<comment type="caution">
    <text evidence="1">The sequence shown here is derived from an EMBL/GenBank/DDBJ whole genome shotgun (WGS) entry which is preliminary data.</text>
</comment>
<protein>
    <submittedName>
        <fullName evidence="1">Hydrolase</fullName>
    </submittedName>
</protein>
<dbReference type="InterPro" id="IPR014729">
    <property type="entry name" value="Rossmann-like_a/b/a_fold"/>
</dbReference>
<dbReference type="SUPFAM" id="SSF56784">
    <property type="entry name" value="HAD-like"/>
    <property type="match status" value="1"/>
</dbReference>
<evidence type="ECO:0000313" key="1">
    <source>
        <dbReference type="EMBL" id="KLL10063.1"/>
    </source>
</evidence>
<accession>A0ABR5F043</accession>
<dbReference type="PANTHER" id="PTHR43169">
    <property type="entry name" value="EXSB FAMILY PROTEIN"/>
    <property type="match status" value="1"/>
</dbReference>
<dbReference type="Pfam" id="PF13419">
    <property type="entry name" value="HAD_2"/>
    <property type="match status" value="1"/>
</dbReference>
<dbReference type="Proteomes" id="UP000035425">
    <property type="component" value="Unassembled WGS sequence"/>
</dbReference>
<sequence length="472" mass="48703">MTLLDPRRGVVAAYAALAAETGVAIDGEAAAARLGPPLEEEIARWFPPERVAETAARYRELYAVHALPVSLPMPGAADAVAQVRRHGGQAVVVTAKSEPLARASLTHIGIEVDAVEGWRFAETKAEAMIEHDVTIYAGDHVGDIVGAHAAGALAVAVATGPCSADELAAAGADVVLPDLAAFGGWLSSHLLPGRLDDLATRLAGLGSVLVAFSGGADSAFLLTAAVRTLGADRVVAATASSASLPAAELAAATDFAARLGVRHLTPATNEMGREGYRANGPDRCYFCKAELTETLRPLADSLGLTHVVTGTNADDAVAGFRPGIRAAAQRGARTPLLDAGLTKAQVREASRRWGLSTWDKPAAACLASRIAYGIEVSPARLARVERAEAGLRVALAAAGLVVRNLRVRDLDDVAMVEVDADQVAALAARPDLLAAVEGFDRVEVDPRGFRSGSMNELLPAVARASGEGGAGR</sequence>
<gene>
    <name evidence="1" type="ORF">FrCorBMG51_20385</name>
</gene>
<dbReference type="Gene3D" id="1.10.150.240">
    <property type="entry name" value="Putative phosphatase, domain 2"/>
    <property type="match status" value="1"/>
</dbReference>
<evidence type="ECO:0000313" key="2">
    <source>
        <dbReference type="Proteomes" id="UP000035425"/>
    </source>
</evidence>
<dbReference type="InterPro" id="IPR005232">
    <property type="entry name" value="LarE"/>
</dbReference>
<dbReference type="InterPro" id="IPR052188">
    <property type="entry name" value="Ni-pincer_cofactor_biosynth"/>
</dbReference>
<dbReference type="InterPro" id="IPR023214">
    <property type="entry name" value="HAD_sf"/>
</dbReference>
<reference evidence="1 2" key="1">
    <citation type="submission" date="2014-12" db="EMBL/GenBank/DDBJ databases">
        <title>Frankia sp. BMG5.1 draft genome.</title>
        <authorList>
            <person name="Gtari M."/>
            <person name="Ghodhbane-Gtari F."/>
            <person name="Nouioui I."/>
            <person name="Ktari A."/>
            <person name="Hezbri K."/>
            <person name="Mimouni W."/>
            <person name="Sbissi I."/>
            <person name="Ayari A."/>
            <person name="Yamanaka T."/>
            <person name="Normand P."/>
            <person name="Tisa L.S."/>
            <person name="Boudabous A."/>
        </authorList>
    </citation>
    <scope>NUCLEOTIDE SEQUENCE [LARGE SCALE GENOMIC DNA]</scope>
    <source>
        <strain evidence="1 2">BMG5.1</strain>
    </source>
</reference>
<dbReference type="EMBL" id="JWIO01000044">
    <property type="protein sequence ID" value="KLL10063.1"/>
    <property type="molecule type" value="Genomic_DNA"/>
</dbReference>
<dbReference type="Gene3D" id="3.40.50.620">
    <property type="entry name" value="HUPs"/>
    <property type="match status" value="1"/>
</dbReference>
<dbReference type="NCBIfam" id="TIGR00268">
    <property type="entry name" value="ATP-dependent sacrificial sulfur transferase LarE"/>
    <property type="match status" value="1"/>
</dbReference>
<organism evidence="1 2">
    <name type="scientific">Protofrankia coriariae</name>
    <dbReference type="NCBI Taxonomy" id="1562887"/>
    <lineage>
        <taxon>Bacteria</taxon>
        <taxon>Bacillati</taxon>
        <taxon>Actinomycetota</taxon>
        <taxon>Actinomycetes</taxon>
        <taxon>Frankiales</taxon>
        <taxon>Frankiaceae</taxon>
        <taxon>Protofrankia</taxon>
    </lineage>
</organism>
<dbReference type="InterPro" id="IPR036412">
    <property type="entry name" value="HAD-like_sf"/>
</dbReference>
<dbReference type="Gene3D" id="3.40.50.1000">
    <property type="entry name" value="HAD superfamily/HAD-like"/>
    <property type="match status" value="1"/>
</dbReference>
<dbReference type="InterPro" id="IPR041492">
    <property type="entry name" value="HAD_2"/>
</dbReference>
<dbReference type="GO" id="GO:0016787">
    <property type="term" value="F:hydrolase activity"/>
    <property type="evidence" value="ECO:0007669"/>
    <property type="project" value="UniProtKB-KW"/>
</dbReference>